<dbReference type="Pfam" id="PF02201">
    <property type="entry name" value="SWIB"/>
    <property type="match status" value="1"/>
</dbReference>
<name>I7AE35_ENCRO</name>
<evidence type="ECO:0000256" key="1">
    <source>
        <dbReference type="SAM" id="MobiDB-lite"/>
    </source>
</evidence>
<dbReference type="AlphaFoldDB" id="I7AE35"/>
<reference evidence="3 4" key="1">
    <citation type="journal article" date="2012" name="Proc. Natl. Acad. Sci. U.S.A.">
        <title>Gain and loss of multiple functionally related, horizontally transferred genes in the reduced genomes of two microsporidian parasites.</title>
        <authorList>
            <person name="Pombert J.-F."/>
            <person name="Selman M."/>
            <person name="Burki F."/>
            <person name="Bardell F.T."/>
            <person name="Farinelli L."/>
            <person name="Solter L.F."/>
            <person name="Whitman D.W."/>
            <person name="Weiss L.M."/>
            <person name="Corradi N."/>
            <person name="Keeling P.J."/>
        </authorList>
    </citation>
    <scope>NUCLEOTIDE SEQUENCE [LARGE SCALE GENOMIC DNA]</scope>
    <source>
        <strain evidence="3 4">SJ-2008</strain>
    </source>
</reference>
<feature type="domain" description="DM2" evidence="2">
    <location>
        <begin position="166"/>
        <end position="242"/>
    </location>
</feature>
<dbReference type="Gene3D" id="1.10.245.10">
    <property type="entry name" value="SWIB/MDM2 domain"/>
    <property type="match status" value="1"/>
</dbReference>
<gene>
    <name evidence="3" type="ordered locus">EROM_041190</name>
</gene>
<protein>
    <recommendedName>
        <fullName evidence="2">DM2 domain-containing protein</fullName>
    </recommendedName>
</protein>
<dbReference type="Proteomes" id="UP000010094">
    <property type="component" value="Chromosome IV"/>
</dbReference>
<evidence type="ECO:0000259" key="2">
    <source>
        <dbReference type="PROSITE" id="PS51925"/>
    </source>
</evidence>
<dbReference type="InterPro" id="IPR003121">
    <property type="entry name" value="SWIB_MDM2_domain"/>
</dbReference>
<dbReference type="KEGG" id="ero:EROM_041190"/>
<organism evidence="3 4">
    <name type="scientific">Encephalitozoon romaleae (strain SJ-2008)</name>
    <name type="common">Microsporidian parasite</name>
    <dbReference type="NCBI Taxonomy" id="1178016"/>
    <lineage>
        <taxon>Eukaryota</taxon>
        <taxon>Fungi</taxon>
        <taxon>Fungi incertae sedis</taxon>
        <taxon>Microsporidia</taxon>
        <taxon>Unikaryonidae</taxon>
        <taxon>Encephalitozoon</taxon>
    </lineage>
</organism>
<dbReference type="RefSeq" id="XP_009264382.1">
    <property type="nucleotide sequence ID" value="XM_009266107.1"/>
</dbReference>
<dbReference type="SUPFAM" id="SSF47592">
    <property type="entry name" value="SWIB/MDM2 domain"/>
    <property type="match status" value="1"/>
</dbReference>
<dbReference type="VEuPathDB" id="MicrosporidiaDB:EROM_041190"/>
<dbReference type="PANTHER" id="PTHR13844">
    <property type="entry name" value="SWI/SNF-RELATED MATRIX-ASSOCIATED ACTIN-DEPENDENT REGULATOR OF CHROMATIN SUBFAMILY D"/>
    <property type="match status" value="1"/>
</dbReference>
<dbReference type="HOGENOM" id="CLU_069185_0_0_1"/>
<evidence type="ECO:0000313" key="4">
    <source>
        <dbReference type="Proteomes" id="UP000010094"/>
    </source>
</evidence>
<dbReference type="OrthoDB" id="10263741at2759"/>
<dbReference type="CDD" id="cd10568">
    <property type="entry name" value="SWIB_like"/>
    <property type="match status" value="1"/>
</dbReference>
<proteinExistence type="predicted"/>
<evidence type="ECO:0000313" key="3">
    <source>
        <dbReference type="EMBL" id="AFN82885.1"/>
    </source>
</evidence>
<feature type="region of interest" description="Disordered" evidence="1">
    <location>
        <begin position="94"/>
        <end position="113"/>
    </location>
</feature>
<dbReference type="InterPro" id="IPR036885">
    <property type="entry name" value="SWIB_MDM2_dom_sf"/>
</dbReference>
<dbReference type="EMBL" id="CP003521">
    <property type="protein sequence ID" value="AFN82885.1"/>
    <property type="molecule type" value="Genomic_DNA"/>
</dbReference>
<keyword evidence="4" id="KW-1185">Reference proteome</keyword>
<dbReference type="GeneID" id="20521182"/>
<dbReference type="PROSITE" id="PS51925">
    <property type="entry name" value="SWIB_MDM2"/>
    <property type="match status" value="1"/>
</dbReference>
<sequence>MTTLYDKLQSIEEEVDRLCLARKLNMEAEYLKRIKCKKYLRCYVQVAIKKGTFIRLDSRVINDYKNGGEMKFSDVVKRFCVIFDSNLATTTETHFGGRKASSEDGEGTEHPGIVNGDGNLPKSVCNGGISMEGFFEWTKCCGDTEAFEINSDKKPKNIKLLFDLENPREIFRLSTKLSNLLMKYTDTKPNVVTHLWRYVNRNGLMSIDSDIVECDLPLKDILGVERFEFPQLPDLIVPHLWPLDYLVVDIPSVDGHTEIFDIPFEWDDLYQCPTLYTKRIYALDRKIEALKHLLKRCENREDVLSEFEKDPAAFINKWICIDTSDVCHRTSLFRNKDMQEKIFGLLKKLE</sequence>
<accession>I7AE35</accession>